<dbReference type="PANTHER" id="PTHR33840:SF2">
    <property type="entry name" value="TLE1 PHOSPHOLIPASE DOMAIN-CONTAINING PROTEIN"/>
    <property type="match status" value="1"/>
</dbReference>
<proteinExistence type="predicted"/>
<dbReference type="OMA" id="NCEAHAD"/>
<dbReference type="Pfam" id="PF09994">
    <property type="entry name" value="T6SS_Tle1-like_cat"/>
    <property type="match status" value="1"/>
</dbReference>
<feature type="domain" description="T6SS Phospholipase effector Tle1-like catalytic" evidence="1">
    <location>
        <begin position="2"/>
        <end position="249"/>
    </location>
</feature>
<dbReference type="InParanoid" id="F8PJI0"/>
<evidence type="ECO:0000313" key="2">
    <source>
        <dbReference type="EMBL" id="EGO04118.1"/>
    </source>
</evidence>
<dbReference type="eggNOG" id="ENOG502QVC6">
    <property type="taxonomic scope" value="Eukaryota"/>
</dbReference>
<dbReference type="InterPro" id="IPR018712">
    <property type="entry name" value="Tle1-like_cat"/>
</dbReference>
<feature type="non-terminal residue" evidence="2">
    <location>
        <position position="1"/>
    </location>
</feature>
<dbReference type="STRING" id="936435.F8PJI0"/>
<evidence type="ECO:0000313" key="3">
    <source>
        <dbReference type="Proteomes" id="UP000008063"/>
    </source>
</evidence>
<dbReference type="HOGENOM" id="CLU_005049_5_1_1"/>
<dbReference type="EMBL" id="GL945475">
    <property type="protein sequence ID" value="EGO04118.1"/>
    <property type="molecule type" value="Genomic_DNA"/>
</dbReference>
<name>F8PJI0_SERL3</name>
<accession>F8PJI0</accession>
<organism evidence="3">
    <name type="scientific">Serpula lacrymans var. lacrymans (strain S7.3)</name>
    <name type="common">Dry rot fungus</name>
    <dbReference type="NCBI Taxonomy" id="936435"/>
    <lineage>
        <taxon>Eukaryota</taxon>
        <taxon>Fungi</taxon>
        <taxon>Dikarya</taxon>
        <taxon>Basidiomycota</taxon>
        <taxon>Agaricomycotina</taxon>
        <taxon>Agaricomycetes</taxon>
        <taxon>Agaricomycetidae</taxon>
        <taxon>Boletales</taxon>
        <taxon>Coniophorineae</taxon>
        <taxon>Serpulaceae</taxon>
        <taxon>Serpula</taxon>
    </lineage>
</organism>
<sequence>GRKLVVCIDGTSNQFGQKNTNVIEIYSQVCKDPKDNQLTYYNSGIGTFAEPSWKSLRYLGQVLDHKIDLAIAWNFEQIVMNAYRWLVADYEPGDVIYLFGFSRGAYQVRVLAGMIEKVGLIHKGNEEQIPFAYELYANPKRNDPSTLAGRFRRTFSRKNVKVHFVGVWDTVSSIGIVREKNLPFTITLDHICYFRHALALDERRVKFLPEYARGGVMVPSNSKEPRTENDVKLAPKVKEVWFSGTHSDIRSPSSIWMSYEAISAGLQLDMDDTIVEWNWDKLGEVRESLKGVWHILKWLPLKRLAYKDEETPTWR</sequence>
<gene>
    <name evidence="2" type="ORF">SERLA73DRAFT_47031</name>
</gene>
<protein>
    <recommendedName>
        <fullName evidence="1">T6SS Phospholipase effector Tle1-like catalytic domain-containing protein</fullName>
    </recommendedName>
</protein>
<dbReference type="PANTHER" id="PTHR33840">
    <property type="match status" value="1"/>
</dbReference>
<dbReference type="OrthoDB" id="538223at2759"/>
<dbReference type="Proteomes" id="UP000008063">
    <property type="component" value="Unassembled WGS sequence"/>
</dbReference>
<dbReference type="AlphaFoldDB" id="F8PJI0"/>
<reference evidence="3" key="1">
    <citation type="journal article" date="2011" name="Science">
        <title>The plant cell wall-decomposing machinery underlies the functional diversity of forest fungi.</title>
        <authorList>
            <person name="Eastwood D.C."/>
            <person name="Floudas D."/>
            <person name="Binder M."/>
            <person name="Majcherczyk A."/>
            <person name="Schneider P."/>
            <person name="Aerts A."/>
            <person name="Asiegbu F.O."/>
            <person name="Baker S.E."/>
            <person name="Barry K."/>
            <person name="Bendiksby M."/>
            <person name="Blumentritt M."/>
            <person name="Coutinho P.M."/>
            <person name="Cullen D."/>
            <person name="de Vries R.P."/>
            <person name="Gathman A."/>
            <person name="Goodell B."/>
            <person name="Henrissat B."/>
            <person name="Ihrmark K."/>
            <person name="Kauserud H."/>
            <person name="Kohler A."/>
            <person name="LaButti K."/>
            <person name="Lapidus A."/>
            <person name="Lavin J.L."/>
            <person name="Lee Y.-H."/>
            <person name="Lindquist E."/>
            <person name="Lilly W."/>
            <person name="Lucas S."/>
            <person name="Morin E."/>
            <person name="Murat C."/>
            <person name="Oguiza J.A."/>
            <person name="Park J."/>
            <person name="Pisabarro A.G."/>
            <person name="Riley R."/>
            <person name="Rosling A."/>
            <person name="Salamov A."/>
            <person name="Schmidt O."/>
            <person name="Schmutz J."/>
            <person name="Skrede I."/>
            <person name="Stenlid J."/>
            <person name="Wiebenga A."/>
            <person name="Xie X."/>
            <person name="Kuees U."/>
            <person name="Hibbett D.S."/>
            <person name="Hoffmeister D."/>
            <person name="Hoegberg N."/>
            <person name="Martin F."/>
            <person name="Grigoriev I.V."/>
            <person name="Watkinson S.C."/>
        </authorList>
    </citation>
    <scope>NUCLEOTIDE SEQUENCE [LARGE SCALE GENOMIC DNA]</scope>
    <source>
        <strain evidence="3">strain S7.3</strain>
    </source>
</reference>
<evidence type="ECO:0000259" key="1">
    <source>
        <dbReference type="Pfam" id="PF09994"/>
    </source>
</evidence>
<keyword evidence="3" id="KW-1185">Reference proteome</keyword>